<evidence type="ECO:0000313" key="3">
    <source>
        <dbReference type="Proteomes" id="UP000668403"/>
    </source>
</evidence>
<gene>
    <name evidence="2" type="ORF">J4H85_02135</name>
</gene>
<dbReference type="Proteomes" id="UP000668403">
    <property type="component" value="Unassembled WGS sequence"/>
</dbReference>
<dbReference type="Pfam" id="PF24793">
    <property type="entry name" value="GINT1_N"/>
    <property type="match status" value="1"/>
</dbReference>
<feature type="domain" description="Glucosamine inositolphosphorylceramide transferase 1 N-terminal" evidence="1">
    <location>
        <begin position="245"/>
        <end position="466"/>
    </location>
</feature>
<comment type="caution">
    <text evidence="2">The sequence shown here is derived from an EMBL/GenBank/DDBJ whole genome shotgun (WGS) entry which is preliminary data.</text>
</comment>
<dbReference type="SUPFAM" id="SSF75005">
    <property type="entry name" value="Arabinanase/levansucrase/invertase"/>
    <property type="match status" value="1"/>
</dbReference>
<dbReference type="AlphaFoldDB" id="A0A939TM47"/>
<protein>
    <recommendedName>
        <fullName evidence="1">Glucosamine inositolphosphorylceramide transferase 1 N-terminal domain-containing protein</fullName>
    </recommendedName>
</protein>
<dbReference type="RefSeq" id="WP_208236437.1">
    <property type="nucleotide sequence ID" value="NZ_BAAAQU010000001.1"/>
</dbReference>
<evidence type="ECO:0000259" key="1">
    <source>
        <dbReference type="Pfam" id="PF24793"/>
    </source>
</evidence>
<evidence type="ECO:0000313" key="2">
    <source>
        <dbReference type="EMBL" id="MBO2988799.1"/>
    </source>
</evidence>
<name>A0A939TM47_9MICO</name>
<reference evidence="2" key="1">
    <citation type="submission" date="2021-03" db="EMBL/GenBank/DDBJ databases">
        <title>Leucobacter chromiisoli sp. nov., isolated from chromium-containing soil of chemical plant.</title>
        <authorList>
            <person name="Xu Z."/>
        </authorList>
    </citation>
    <scope>NUCLEOTIDE SEQUENCE</scope>
    <source>
        <strain evidence="2">K 70/01</strain>
    </source>
</reference>
<keyword evidence="3" id="KW-1185">Reference proteome</keyword>
<dbReference type="InterPro" id="IPR023296">
    <property type="entry name" value="Glyco_hydro_beta-prop_sf"/>
</dbReference>
<proteinExistence type="predicted"/>
<dbReference type="Gene3D" id="2.115.10.20">
    <property type="entry name" value="Glycosyl hydrolase domain, family 43"/>
    <property type="match status" value="1"/>
</dbReference>
<organism evidence="2 3">
    <name type="scientific">Leucobacter tardus</name>
    <dbReference type="NCBI Taxonomy" id="501483"/>
    <lineage>
        <taxon>Bacteria</taxon>
        <taxon>Bacillati</taxon>
        <taxon>Actinomycetota</taxon>
        <taxon>Actinomycetes</taxon>
        <taxon>Micrococcales</taxon>
        <taxon>Microbacteriaceae</taxon>
        <taxon>Leucobacter</taxon>
    </lineage>
</organism>
<dbReference type="InterPro" id="IPR056442">
    <property type="entry name" value="GINT1_N"/>
</dbReference>
<dbReference type="EMBL" id="JAGFBF010000001">
    <property type="protein sequence ID" value="MBO2988799.1"/>
    <property type="molecule type" value="Genomic_DNA"/>
</dbReference>
<accession>A0A939TM47</accession>
<sequence>MRIELLLSAGLQRRWHEDLVRRLRALPECSVDVRLQTAAPSRASRRLARLLTLERLLHRLPRGGMARGRLTATVAASGVERTAADVTLDLTPSPATHHWRVLYDGNPGEEAAVDALRSGRLPVVTVVDGAGEVRAEGRPGSETPGLLATALPDIGAGTVTLIAGALAGTPFAAPVRDRTAPARTRSFTEIGARRLLGWAMRLVYRRVFRTPHWRVGWRRHAGLGTVTTTALPRAGWHDLPDDGVHFYADPFPFAHDGQTVLFVEDFDHRVQQAVISAVPIGPDGPVGAPVPVLTHEVHLSYPCVLAHAGEVWMIPETSNARTVELYRALEFPWTWERHSVLLDDVVASDATPFLHEDRWWLTATVGTGGSFSDGLCLWSAPELWGPWTPHAQNPVLVDIASARPAGRVVSDGTRLLRPVQDCRDGYGAAMAVAEITRLDDDGFDQRVIAHYRPGDGWSGSRVHTLNTGGGIETIDGSRLSPRFRRRR</sequence>